<protein>
    <recommendedName>
        <fullName evidence="2">Ketoreductase domain-containing protein</fullName>
    </recommendedName>
</protein>
<dbReference type="CDD" id="cd05233">
    <property type="entry name" value="SDR_c"/>
    <property type="match status" value="1"/>
</dbReference>
<dbReference type="Gene3D" id="3.40.50.720">
    <property type="entry name" value="NAD(P)-binding Rossmann-like Domain"/>
    <property type="match status" value="1"/>
</dbReference>
<accession>A0A1F7U5S1</accession>
<dbReference type="PANTHER" id="PTHR42879:SF2">
    <property type="entry name" value="3-OXOACYL-[ACYL-CARRIER-PROTEIN] REDUCTASE FABG"/>
    <property type="match status" value="1"/>
</dbReference>
<comment type="caution">
    <text evidence="3">The sequence shown here is derived from an EMBL/GenBank/DDBJ whole genome shotgun (WGS) entry which is preliminary data.</text>
</comment>
<dbReference type="AlphaFoldDB" id="A0A1F7U5S1"/>
<dbReference type="PANTHER" id="PTHR42879">
    <property type="entry name" value="3-OXOACYL-(ACYL-CARRIER-PROTEIN) REDUCTASE"/>
    <property type="match status" value="1"/>
</dbReference>
<reference evidence="3 4" key="1">
    <citation type="journal article" date="2016" name="Nat. Commun.">
        <title>Thousands of microbial genomes shed light on interconnected biogeochemical processes in an aquifer system.</title>
        <authorList>
            <person name="Anantharaman K."/>
            <person name="Brown C.T."/>
            <person name="Hug L.A."/>
            <person name="Sharon I."/>
            <person name="Castelle C.J."/>
            <person name="Probst A.J."/>
            <person name="Thomas B.C."/>
            <person name="Singh A."/>
            <person name="Wilkins M.J."/>
            <person name="Karaoz U."/>
            <person name="Brodie E.L."/>
            <person name="Williams K.H."/>
            <person name="Hubbard S.S."/>
            <person name="Banfield J.F."/>
        </authorList>
    </citation>
    <scope>NUCLEOTIDE SEQUENCE [LARGE SCALE GENOMIC DNA]</scope>
</reference>
<dbReference type="InterPro" id="IPR036291">
    <property type="entry name" value="NAD(P)-bd_dom_sf"/>
</dbReference>
<dbReference type="Proteomes" id="UP000177088">
    <property type="component" value="Unassembled WGS sequence"/>
</dbReference>
<feature type="domain" description="Ketoreductase" evidence="2">
    <location>
        <begin position="7"/>
        <end position="184"/>
    </location>
</feature>
<sequence length="254" mass="26667">MAEQKIASIITGGGRGIGRAVALRLERDTNIIVVGRTEADLASVCREISAGGGQAAYLVGDVSDQATAERAVALAEEKKWQIKNLICNAGIGKSGPTESFDPEVWRQIMAVNINGAFYFVRACLPAMLGQGGGNICLMSSIAGLKGFARSAAYDTGKHALVGFARSLAVEHGHRGIVAVPICPGFVEGEMTDRTIRGLMSRRGITESEARERVARQNPQRRILPAAEVAEAVAFVCAGKVPALSGHPLVLSGGE</sequence>
<dbReference type="SMART" id="SM00822">
    <property type="entry name" value="PKS_KR"/>
    <property type="match status" value="1"/>
</dbReference>
<dbReference type="InterPro" id="IPR057326">
    <property type="entry name" value="KR_dom"/>
</dbReference>
<dbReference type="SUPFAM" id="SSF51735">
    <property type="entry name" value="NAD(P)-binding Rossmann-fold domains"/>
    <property type="match status" value="1"/>
</dbReference>
<dbReference type="InterPro" id="IPR002347">
    <property type="entry name" value="SDR_fam"/>
</dbReference>
<name>A0A1F7U5S1_9BACT</name>
<gene>
    <name evidence="3" type="ORF">A3C96_00240</name>
</gene>
<proteinExistence type="inferred from homology"/>
<evidence type="ECO:0000313" key="3">
    <source>
        <dbReference type="EMBL" id="OGL73592.1"/>
    </source>
</evidence>
<organism evidence="3 4">
    <name type="scientific">Candidatus Uhrbacteria bacterium RIFCSPHIGHO2_02_FULL_60_10</name>
    <dbReference type="NCBI Taxonomy" id="1802392"/>
    <lineage>
        <taxon>Bacteria</taxon>
        <taxon>Candidatus Uhriibacteriota</taxon>
    </lineage>
</organism>
<comment type="similarity">
    <text evidence="1">Belongs to the short-chain dehydrogenases/reductases (SDR) family.</text>
</comment>
<dbReference type="FunFam" id="3.40.50.720:FF:000084">
    <property type="entry name" value="Short-chain dehydrogenase reductase"/>
    <property type="match status" value="1"/>
</dbReference>
<dbReference type="InterPro" id="IPR050259">
    <property type="entry name" value="SDR"/>
</dbReference>
<evidence type="ECO:0000259" key="2">
    <source>
        <dbReference type="SMART" id="SM00822"/>
    </source>
</evidence>
<dbReference type="Pfam" id="PF00106">
    <property type="entry name" value="adh_short"/>
    <property type="match status" value="1"/>
</dbReference>
<dbReference type="EMBL" id="MGEA01000054">
    <property type="protein sequence ID" value="OGL73592.1"/>
    <property type="molecule type" value="Genomic_DNA"/>
</dbReference>
<dbReference type="PRINTS" id="PR00081">
    <property type="entry name" value="GDHRDH"/>
</dbReference>
<evidence type="ECO:0000313" key="4">
    <source>
        <dbReference type="Proteomes" id="UP000177088"/>
    </source>
</evidence>
<evidence type="ECO:0000256" key="1">
    <source>
        <dbReference type="ARBA" id="ARBA00006484"/>
    </source>
</evidence>